<dbReference type="AlphaFoldDB" id="A0A1F5NTQ4"/>
<name>A0A1F5NTQ4_9BACT</name>
<feature type="domain" description="Transcriptional repressor PaaX-like central Cas2-like" evidence="1">
    <location>
        <begin position="90"/>
        <end position="162"/>
    </location>
</feature>
<accession>A0A1F5NTQ4</accession>
<organism evidence="2 3">
    <name type="scientific">Candidatus Doudnabacteria bacterium RIFCSPHIGHO2_01_FULL_46_24</name>
    <dbReference type="NCBI Taxonomy" id="1817825"/>
    <lineage>
        <taxon>Bacteria</taxon>
        <taxon>Candidatus Doudnaibacteriota</taxon>
    </lineage>
</organism>
<reference evidence="2 3" key="1">
    <citation type="journal article" date="2016" name="Nat. Commun.">
        <title>Thousands of microbial genomes shed light on interconnected biogeochemical processes in an aquifer system.</title>
        <authorList>
            <person name="Anantharaman K."/>
            <person name="Brown C.T."/>
            <person name="Hug L.A."/>
            <person name="Sharon I."/>
            <person name="Castelle C.J."/>
            <person name="Probst A.J."/>
            <person name="Thomas B.C."/>
            <person name="Singh A."/>
            <person name="Wilkins M.J."/>
            <person name="Karaoz U."/>
            <person name="Brodie E.L."/>
            <person name="Williams K.H."/>
            <person name="Hubbard S.S."/>
            <person name="Banfield J.F."/>
        </authorList>
    </citation>
    <scope>NUCLEOTIDE SEQUENCE [LARGE SCALE GENOMIC DNA]</scope>
</reference>
<dbReference type="InterPro" id="IPR048846">
    <property type="entry name" value="PaaX-like_central"/>
</dbReference>
<dbReference type="EMBL" id="MFEL01000014">
    <property type="protein sequence ID" value="OGE80922.1"/>
    <property type="molecule type" value="Genomic_DNA"/>
</dbReference>
<sequence length="176" mass="20210">MKVIIAALAIAGVVTIAVVAPALPAALGAVFSMSGRYSHKQIKRSLAKLKKDGLISIAYEGKRMVIKLTKNGKQKALKYQLDEMQIKPQKRWDRKFRLVIFDIPKQYKQNSTMFAKKLKDMGFALLQKSVWVCPYPCEDEIDFLKEVYLIRPYVRLATVEKLDIQYDLINKFKLKV</sequence>
<dbReference type="SUPFAM" id="SSF143430">
    <property type="entry name" value="TTP0101/SSO1404-like"/>
    <property type="match status" value="1"/>
</dbReference>
<dbReference type="STRING" id="1817825.A2720_00460"/>
<evidence type="ECO:0000259" key="1">
    <source>
        <dbReference type="Pfam" id="PF20803"/>
    </source>
</evidence>
<dbReference type="GO" id="GO:0006351">
    <property type="term" value="P:DNA-templated transcription"/>
    <property type="evidence" value="ECO:0007669"/>
    <property type="project" value="TreeGrafter"/>
</dbReference>
<dbReference type="Gene3D" id="1.10.10.10">
    <property type="entry name" value="Winged helix-like DNA-binding domain superfamily/Winged helix DNA-binding domain"/>
    <property type="match status" value="1"/>
</dbReference>
<dbReference type="PANTHER" id="PTHR30319">
    <property type="entry name" value="PHENYLACETIC ACID REGULATOR-RELATED TRANSCRIPTIONAL REPRESSOR"/>
    <property type="match status" value="1"/>
</dbReference>
<protein>
    <recommendedName>
        <fullName evidence="1">Transcriptional repressor PaaX-like central Cas2-like domain-containing protein</fullName>
    </recommendedName>
</protein>
<evidence type="ECO:0000313" key="3">
    <source>
        <dbReference type="Proteomes" id="UP000178892"/>
    </source>
</evidence>
<dbReference type="Proteomes" id="UP000178892">
    <property type="component" value="Unassembled WGS sequence"/>
</dbReference>
<dbReference type="Pfam" id="PF20803">
    <property type="entry name" value="PaaX_M"/>
    <property type="match status" value="1"/>
</dbReference>
<comment type="caution">
    <text evidence="2">The sequence shown here is derived from an EMBL/GenBank/DDBJ whole genome shotgun (WGS) entry which is preliminary data.</text>
</comment>
<gene>
    <name evidence="2" type="ORF">A2720_00460</name>
</gene>
<dbReference type="Gene3D" id="3.30.70.2650">
    <property type="match status" value="1"/>
</dbReference>
<dbReference type="InterPro" id="IPR036388">
    <property type="entry name" value="WH-like_DNA-bd_sf"/>
</dbReference>
<evidence type="ECO:0000313" key="2">
    <source>
        <dbReference type="EMBL" id="OGE80922.1"/>
    </source>
</evidence>
<dbReference type="PANTHER" id="PTHR30319:SF1">
    <property type="entry name" value="TRANSCRIPTIONAL REPRESSOR PAAX"/>
    <property type="match status" value="1"/>
</dbReference>
<proteinExistence type="predicted"/>